<dbReference type="EMBL" id="GGEC01049863">
    <property type="protein sequence ID" value="MBX30347.1"/>
    <property type="molecule type" value="Transcribed_RNA"/>
</dbReference>
<evidence type="ECO:0000313" key="2">
    <source>
        <dbReference type="EMBL" id="MBX30347.1"/>
    </source>
</evidence>
<accession>A0A2P2MJH6</accession>
<feature type="region of interest" description="Disordered" evidence="1">
    <location>
        <begin position="1"/>
        <end position="29"/>
    </location>
</feature>
<organism evidence="2">
    <name type="scientific">Rhizophora mucronata</name>
    <name type="common">Asiatic mangrove</name>
    <dbReference type="NCBI Taxonomy" id="61149"/>
    <lineage>
        <taxon>Eukaryota</taxon>
        <taxon>Viridiplantae</taxon>
        <taxon>Streptophyta</taxon>
        <taxon>Embryophyta</taxon>
        <taxon>Tracheophyta</taxon>
        <taxon>Spermatophyta</taxon>
        <taxon>Magnoliopsida</taxon>
        <taxon>eudicotyledons</taxon>
        <taxon>Gunneridae</taxon>
        <taxon>Pentapetalae</taxon>
        <taxon>rosids</taxon>
        <taxon>fabids</taxon>
        <taxon>Malpighiales</taxon>
        <taxon>Rhizophoraceae</taxon>
        <taxon>Rhizophora</taxon>
    </lineage>
</organism>
<sequence>MLLKNSHRRNQKQSENLILKSNWKPMKQK</sequence>
<evidence type="ECO:0000256" key="1">
    <source>
        <dbReference type="SAM" id="MobiDB-lite"/>
    </source>
</evidence>
<protein>
    <submittedName>
        <fullName evidence="2">Uncharacterized protein</fullName>
    </submittedName>
</protein>
<feature type="compositionally biased region" description="Basic residues" evidence="1">
    <location>
        <begin position="1"/>
        <end position="11"/>
    </location>
</feature>
<name>A0A2P2MJH6_RHIMU</name>
<proteinExistence type="predicted"/>
<reference evidence="2" key="1">
    <citation type="submission" date="2018-02" db="EMBL/GenBank/DDBJ databases">
        <title>Rhizophora mucronata_Transcriptome.</title>
        <authorList>
            <person name="Meera S.P."/>
            <person name="Sreeshan A."/>
            <person name="Augustine A."/>
        </authorList>
    </citation>
    <scope>NUCLEOTIDE SEQUENCE</scope>
    <source>
        <tissue evidence="2">Leaf</tissue>
    </source>
</reference>
<dbReference type="AlphaFoldDB" id="A0A2P2MJH6"/>